<gene>
    <name evidence="19" type="primary">uhrf2</name>
</gene>
<dbReference type="FunFam" id="2.30.30.1150:FF:000001">
    <property type="entry name" value="E3 ubiquitin-protein ligase UHRF2 isoform X1"/>
    <property type="match status" value="1"/>
</dbReference>
<feature type="domain" description="YDG" evidence="18">
    <location>
        <begin position="444"/>
        <end position="607"/>
    </location>
</feature>
<evidence type="ECO:0000259" key="15">
    <source>
        <dbReference type="PROSITE" id="PS50016"/>
    </source>
</evidence>
<dbReference type="CDD" id="cd17123">
    <property type="entry name" value="Ubl_UHRF2"/>
    <property type="match status" value="1"/>
</dbReference>
<dbReference type="InterPro" id="IPR019956">
    <property type="entry name" value="Ubiquitin_dom"/>
</dbReference>
<keyword evidence="20" id="KW-1185">Reference proteome</keyword>
<dbReference type="InterPro" id="IPR015947">
    <property type="entry name" value="PUA-like_sf"/>
</dbReference>
<dbReference type="PANTHER" id="PTHR14140">
    <property type="entry name" value="E3 UBIQUITIN-PROTEIN LIGASE UHRF-RELATED"/>
    <property type="match status" value="1"/>
</dbReference>
<evidence type="ECO:0000256" key="3">
    <source>
        <dbReference type="ARBA" id="ARBA00022679"/>
    </source>
</evidence>
<dbReference type="GO" id="GO:0061630">
    <property type="term" value="F:ubiquitin protein ligase activity"/>
    <property type="evidence" value="ECO:0007669"/>
    <property type="project" value="UniProtKB-UniRule"/>
</dbReference>
<feature type="domain" description="PHD-type" evidence="15">
    <location>
        <begin position="338"/>
        <end position="391"/>
    </location>
</feature>
<dbReference type="Pfam" id="PF02182">
    <property type="entry name" value="SAD_SRA"/>
    <property type="match status" value="1"/>
</dbReference>
<dbReference type="PROSITE" id="PS50053">
    <property type="entry name" value="UBIQUITIN_2"/>
    <property type="match status" value="1"/>
</dbReference>
<dbReference type="SMART" id="SM00213">
    <property type="entry name" value="UBQ"/>
    <property type="match status" value="1"/>
</dbReference>
<evidence type="ECO:0000256" key="9">
    <source>
        <dbReference type="ARBA" id="ARBA00023242"/>
    </source>
</evidence>
<evidence type="ECO:0000256" key="4">
    <source>
        <dbReference type="ARBA" id="ARBA00022723"/>
    </source>
</evidence>
<keyword evidence="3 13" id="KW-0808">Transferase</keyword>
<evidence type="ECO:0000256" key="6">
    <source>
        <dbReference type="ARBA" id="ARBA00022786"/>
    </source>
</evidence>
<comment type="subcellular location">
    <subcellularLocation>
        <location evidence="12 13">Nucleus</location>
    </subcellularLocation>
</comment>
<evidence type="ECO:0000256" key="8">
    <source>
        <dbReference type="ARBA" id="ARBA00023125"/>
    </source>
</evidence>
<feature type="region of interest" description="Disordered" evidence="14">
    <location>
        <begin position="76"/>
        <end position="113"/>
    </location>
</feature>
<proteinExistence type="predicted"/>
<dbReference type="GO" id="GO:0016567">
    <property type="term" value="P:protein ubiquitination"/>
    <property type="evidence" value="ECO:0007669"/>
    <property type="project" value="UniProtKB-UniRule"/>
</dbReference>
<sequence length="779" mass="87812">MWIQVRTIDGKETRTVEDLSRLTKIESLRLKIQDIFNVSPQQQRLFYRGKQMEDGQTLFDYNVGLNDIVQLLIRSQTDPPDKSHNSPAPVSPASSSPVRDTQPPTSSKNTLVDPGIGVYKINELVDCRDVSIGAWFEACIENVTLAPKGQIMPTKGKVGRPPKRTNGKLEVENNVLNSESNRASTSQIDSAAATERKEREEDVIYHIKYDDYPENGVVEMQPVDVRPRARTLLRWDQLQVGMHVMVNYNMETPDERGFWFDAEVQIVNQTSRTNKELRVKILLGGPGDVIGDCKVQFLDEIYQVEKPGARALSAADGQFKRKSGPECKHCKADPDAECRFCSCCVCGGKQDAHMQLLCDECNMAFHIYCLNPPLATIPDDEDWYCPTCKNDTSEVVKAGEKLKASKKKAKMPSATTESQRDWGKGMACVGRTKECTIVPSNHYGPIPGIPVGTTWKFRVQVSEAGVHRPHVGGIHGRSNDGSYSLVLAGGFEDEVDRGDEFTYTGSGGRDLSGNKRIGEHSFDQTLTHMNRALALNCDAPLNDKDGAESRNWRAGKPVRVVRSSKGRRISKYAPEEGNRYDGIYKVVKYWPEIGKCGYLVWRYLLRRDDQEPAPWTPEGLERIKKLGLAVQYPPGYLAAMANKTKKEACARPAEQPPSKRVKIEETFQLSEQQQQLIREDTANKKLWDEAMEHLKEGPNFLRKMEQIFMCVCCQELAFQPITTVCSHNVCKTCLQRSFRAKVYTCPACRHDLGKDYIMTQNKMLQMLLDQFFPGYSKGR</sequence>
<dbReference type="FunFam" id="2.30.280.10:FF:000001">
    <property type="entry name" value="E3 ubiquitin-protein ligase UHRF1 isoform 1"/>
    <property type="match status" value="1"/>
</dbReference>
<reference evidence="19" key="1">
    <citation type="submission" date="2021-04" db="EMBL/GenBank/DDBJ databases">
        <authorList>
            <consortium name="Wellcome Sanger Institute Data Sharing"/>
        </authorList>
    </citation>
    <scope>NUCLEOTIDE SEQUENCE [LARGE SCALE GENOMIC DNA]</scope>
</reference>
<dbReference type="PANTHER" id="PTHR14140:SF3">
    <property type="entry name" value="E3 UBIQUITIN-PROTEIN LIGASE UHRF2"/>
    <property type="match status" value="1"/>
</dbReference>
<dbReference type="InterPro" id="IPR011011">
    <property type="entry name" value="Znf_FYVE_PHD"/>
</dbReference>
<accession>A0A665VX32</accession>
<dbReference type="SMART" id="SM00249">
    <property type="entry name" value="PHD"/>
    <property type="match status" value="1"/>
</dbReference>
<dbReference type="PROSITE" id="PS51015">
    <property type="entry name" value="YDG"/>
    <property type="match status" value="1"/>
</dbReference>
<dbReference type="InterPro" id="IPR000626">
    <property type="entry name" value="Ubiquitin-like_dom"/>
</dbReference>
<evidence type="ECO:0000256" key="13">
    <source>
        <dbReference type="RuleBase" id="RU369101"/>
    </source>
</evidence>
<dbReference type="SUPFAM" id="SSF88697">
    <property type="entry name" value="PUA domain-like"/>
    <property type="match status" value="1"/>
</dbReference>
<keyword evidence="8 13" id="KW-0238">DNA-binding</keyword>
<feature type="domain" description="RING-type" evidence="17">
    <location>
        <begin position="710"/>
        <end position="749"/>
    </location>
</feature>
<keyword evidence="4 13" id="KW-0479">Metal-binding</keyword>
<dbReference type="Gene3D" id="2.30.280.10">
    <property type="entry name" value="SRA-YDG"/>
    <property type="match status" value="1"/>
</dbReference>
<dbReference type="SUPFAM" id="SSF57850">
    <property type="entry name" value="RING/U-box"/>
    <property type="match status" value="1"/>
</dbReference>
<dbReference type="InterPro" id="IPR019787">
    <property type="entry name" value="Znf_PHD-finger"/>
</dbReference>
<dbReference type="FunFam" id="3.10.20.90:FF:000465">
    <property type="entry name" value="E3 ubiquitin-protein ligase UHRF1-like Protein"/>
    <property type="match status" value="1"/>
</dbReference>
<evidence type="ECO:0000256" key="5">
    <source>
        <dbReference type="ARBA" id="ARBA00022771"/>
    </source>
</evidence>
<dbReference type="GO" id="GO:0042393">
    <property type="term" value="F:histone binding"/>
    <property type="evidence" value="ECO:0007669"/>
    <property type="project" value="UniProtKB-UniRule"/>
</dbReference>
<reference evidence="19" key="2">
    <citation type="submission" date="2025-08" db="UniProtKB">
        <authorList>
            <consortium name="Ensembl"/>
        </authorList>
    </citation>
    <scope>IDENTIFICATION</scope>
</reference>
<evidence type="ECO:0000259" key="18">
    <source>
        <dbReference type="PROSITE" id="PS51015"/>
    </source>
</evidence>
<dbReference type="Ensembl" id="ENSENLT00000036935.1">
    <property type="protein sequence ID" value="ENSENLP00000035977.1"/>
    <property type="gene ID" value="ENSENLG00000015558.1"/>
</dbReference>
<dbReference type="SUPFAM" id="SSF54236">
    <property type="entry name" value="Ubiquitin-like"/>
    <property type="match status" value="1"/>
</dbReference>
<keyword evidence="7 13" id="KW-0862">Zinc</keyword>
<dbReference type="Pfam" id="PF00628">
    <property type="entry name" value="PHD"/>
    <property type="match status" value="1"/>
</dbReference>
<dbReference type="AlphaFoldDB" id="A0A665VX32"/>
<keyword evidence="9 12" id="KW-0539">Nucleus</keyword>
<dbReference type="InterPro" id="IPR045134">
    <property type="entry name" value="UHRF1/2-like"/>
</dbReference>
<dbReference type="CDD" id="cd15617">
    <property type="entry name" value="PHD_UHRF2"/>
    <property type="match status" value="1"/>
</dbReference>
<dbReference type="InterPro" id="IPR029071">
    <property type="entry name" value="Ubiquitin-like_domsf"/>
</dbReference>
<name>A0A665VX32_ECHNA</name>
<dbReference type="GO" id="GO:0008270">
    <property type="term" value="F:zinc ion binding"/>
    <property type="evidence" value="ECO:0007669"/>
    <property type="project" value="UniProtKB-KW"/>
</dbReference>
<dbReference type="Gene3D" id="2.30.30.1150">
    <property type="match status" value="1"/>
</dbReference>
<evidence type="ECO:0000256" key="1">
    <source>
        <dbReference type="ARBA" id="ARBA00000900"/>
    </source>
</evidence>
<feature type="compositionally biased region" description="Low complexity" evidence="14">
    <location>
        <begin position="86"/>
        <end position="98"/>
    </location>
</feature>
<dbReference type="SMART" id="SM00184">
    <property type="entry name" value="RING"/>
    <property type="match status" value="2"/>
</dbReference>
<dbReference type="GO" id="GO:0005634">
    <property type="term" value="C:nucleus"/>
    <property type="evidence" value="ECO:0007669"/>
    <property type="project" value="UniProtKB-SubCell"/>
</dbReference>
<dbReference type="Pfam" id="PF12148">
    <property type="entry name" value="TTD"/>
    <property type="match status" value="1"/>
</dbReference>
<dbReference type="PRINTS" id="PR00348">
    <property type="entry name" value="UBIQUITIN"/>
</dbReference>
<protein>
    <recommendedName>
        <fullName evidence="13">E3 ubiquitin-protein ligase UHRF</fullName>
        <ecNumber evidence="13">2.3.2.27</ecNumber>
    </recommendedName>
    <alternativeName>
        <fullName evidence="13">RING-type E3 ubiquitin transferase UHRF</fullName>
    </alternativeName>
    <alternativeName>
        <fullName evidence="13">Ubiquitin-like PHD and RING finger domain-containing protein</fullName>
    </alternativeName>
    <alternativeName>
        <fullName evidence="13">Ubiquitin-like-containing PHD and RING finger domains protein</fullName>
    </alternativeName>
</protein>
<dbReference type="InterPro" id="IPR036987">
    <property type="entry name" value="SRA-YDG_sf"/>
</dbReference>
<dbReference type="GO" id="GO:0044027">
    <property type="term" value="P:negative regulation of gene expression via chromosomal CpG island methylation"/>
    <property type="evidence" value="ECO:0007669"/>
    <property type="project" value="TreeGrafter"/>
</dbReference>
<dbReference type="SMART" id="SM00466">
    <property type="entry name" value="SRA"/>
    <property type="match status" value="1"/>
</dbReference>
<dbReference type="InterPro" id="IPR003105">
    <property type="entry name" value="SRA_YDG"/>
</dbReference>
<comment type="domain">
    <text evidence="13">The tudor-like regions specifically recognize and bind histone H3 unmethylated at 'Arg-2' (H3R2me0), while the PHD-type zinc finger specifically recognizes and binds histone H3 trimethylated at 'Lys-9' (H3K9me3).</text>
</comment>
<evidence type="ECO:0000256" key="11">
    <source>
        <dbReference type="PROSITE-ProRule" id="PRU00175"/>
    </source>
</evidence>
<dbReference type="Proteomes" id="UP000472264">
    <property type="component" value="Chromosome 12"/>
</dbReference>
<dbReference type="InterPro" id="IPR017907">
    <property type="entry name" value="Znf_RING_CS"/>
</dbReference>
<dbReference type="SUPFAM" id="SSF57903">
    <property type="entry name" value="FYVE/PHD zinc finger"/>
    <property type="match status" value="1"/>
</dbReference>
<comment type="function">
    <text evidence="13">Multi domain E3 ubiquitin ligase that also plays a role in DNA methylation and histone modifications.</text>
</comment>
<reference evidence="19" key="3">
    <citation type="submission" date="2025-09" db="UniProtKB">
        <authorList>
            <consortium name="Ensembl"/>
        </authorList>
    </citation>
    <scope>IDENTIFICATION</scope>
</reference>
<dbReference type="Pfam" id="PF00240">
    <property type="entry name" value="ubiquitin"/>
    <property type="match status" value="1"/>
</dbReference>
<evidence type="ECO:0000256" key="14">
    <source>
        <dbReference type="SAM" id="MobiDB-lite"/>
    </source>
</evidence>
<dbReference type="Gene3D" id="3.10.20.90">
    <property type="entry name" value="Phosphatidylinositol 3-kinase Catalytic Subunit, Chain A, domain 1"/>
    <property type="match status" value="1"/>
</dbReference>
<evidence type="ECO:0000313" key="20">
    <source>
        <dbReference type="Proteomes" id="UP000472264"/>
    </source>
</evidence>
<dbReference type="GO" id="GO:0003677">
    <property type="term" value="F:DNA binding"/>
    <property type="evidence" value="ECO:0007669"/>
    <property type="project" value="UniProtKB-KW"/>
</dbReference>
<evidence type="ECO:0000256" key="10">
    <source>
        <dbReference type="ARBA" id="ARBA00023306"/>
    </source>
</evidence>
<dbReference type="FunFam" id="3.30.40.10:FF:000066">
    <property type="entry name" value="E3 ubiquitin-protein ligase UHRF2 isoform X1"/>
    <property type="match status" value="1"/>
</dbReference>
<keyword evidence="6 13" id="KW-0833">Ubl conjugation pathway</keyword>
<evidence type="ECO:0000313" key="19">
    <source>
        <dbReference type="Ensembl" id="ENSENLP00000035977.1"/>
    </source>
</evidence>
<dbReference type="PROSITE" id="PS50089">
    <property type="entry name" value="ZF_RING_2"/>
    <property type="match status" value="1"/>
</dbReference>
<dbReference type="Gene3D" id="2.30.30.140">
    <property type="match status" value="1"/>
</dbReference>
<dbReference type="InterPro" id="IPR001841">
    <property type="entry name" value="Znf_RING"/>
</dbReference>
<dbReference type="Gene3D" id="3.30.40.10">
    <property type="entry name" value="Zinc/RING finger domain, C3HC4 (zinc finger)"/>
    <property type="match status" value="1"/>
</dbReference>
<evidence type="ECO:0000256" key="7">
    <source>
        <dbReference type="ARBA" id="ARBA00022833"/>
    </source>
</evidence>
<comment type="catalytic activity">
    <reaction evidence="1 13">
        <text>S-ubiquitinyl-[E2 ubiquitin-conjugating enzyme]-L-cysteine + [acceptor protein]-L-lysine = [E2 ubiquitin-conjugating enzyme]-L-cysteine + N(6)-ubiquitinyl-[acceptor protein]-L-lysine.</text>
        <dbReference type="EC" id="2.3.2.27"/>
    </reaction>
</comment>
<dbReference type="InterPro" id="IPR013083">
    <property type="entry name" value="Znf_RING/FYVE/PHD"/>
</dbReference>
<organism evidence="19 20">
    <name type="scientific">Echeneis naucrates</name>
    <name type="common">Live sharksucker</name>
    <dbReference type="NCBI Taxonomy" id="173247"/>
    <lineage>
        <taxon>Eukaryota</taxon>
        <taxon>Metazoa</taxon>
        <taxon>Chordata</taxon>
        <taxon>Craniata</taxon>
        <taxon>Vertebrata</taxon>
        <taxon>Euteleostomi</taxon>
        <taxon>Actinopterygii</taxon>
        <taxon>Neopterygii</taxon>
        <taxon>Teleostei</taxon>
        <taxon>Neoteleostei</taxon>
        <taxon>Acanthomorphata</taxon>
        <taxon>Carangaria</taxon>
        <taxon>Carangiformes</taxon>
        <taxon>Echeneidae</taxon>
        <taxon>Echeneis</taxon>
    </lineage>
</organism>
<dbReference type="InterPro" id="IPR047468">
    <property type="entry name" value="Ubl_UHRF2"/>
</dbReference>
<dbReference type="InterPro" id="IPR047467">
    <property type="entry name" value="PHD_UHRF2"/>
</dbReference>
<dbReference type="EC" id="2.3.2.27" evidence="13"/>
<comment type="pathway">
    <text evidence="2 13">Protein modification; protein ubiquitination.</text>
</comment>
<evidence type="ECO:0000259" key="17">
    <source>
        <dbReference type="PROSITE" id="PS50089"/>
    </source>
</evidence>
<evidence type="ECO:0000259" key="16">
    <source>
        <dbReference type="PROSITE" id="PS50053"/>
    </source>
</evidence>
<dbReference type="PROSITE" id="PS00518">
    <property type="entry name" value="ZF_RING_1"/>
    <property type="match status" value="1"/>
</dbReference>
<keyword evidence="10" id="KW-0131">Cell cycle</keyword>
<dbReference type="PROSITE" id="PS50016">
    <property type="entry name" value="ZF_PHD_2"/>
    <property type="match status" value="1"/>
</dbReference>
<dbReference type="InterPro" id="IPR001965">
    <property type="entry name" value="Znf_PHD"/>
</dbReference>
<comment type="domain">
    <text evidence="13">The YDG domain mediates the interaction with histone H3.</text>
</comment>
<feature type="domain" description="Ubiquitin-like" evidence="16">
    <location>
        <begin position="1"/>
        <end position="78"/>
    </location>
</feature>
<evidence type="ECO:0000256" key="12">
    <source>
        <dbReference type="PROSITE-ProRule" id="PRU00358"/>
    </source>
</evidence>
<dbReference type="InterPro" id="IPR021991">
    <property type="entry name" value="TTD_dom"/>
</dbReference>
<evidence type="ECO:0000256" key="2">
    <source>
        <dbReference type="ARBA" id="ARBA00004906"/>
    </source>
</evidence>
<keyword evidence="5 11" id="KW-0863">Zinc-finger</keyword>
<dbReference type="UniPathway" id="UPA00143"/>